<evidence type="ECO:0000313" key="2">
    <source>
        <dbReference type="Proteomes" id="UP000593568"/>
    </source>
</evidence>
<dbReference type="EMBL" id="JABEZW010000010">
    <property type="protein sequence ID" value="MBA0778390.1"/>
    <property type="molecule type" value="Genomic_DNA"/>
</dbReference>
<sequence length="24" mass="2563">MVVLLLSNLPLRCLMKGFGGGSTR</sequence>
<name>A0A7J9EZH2_9ROSI</name>
<accession>A0A7J9EZH2</accession>
<protein>
    <submittedName>
        <fullName evidence="1">Uncharacterized protein</fullName>
    </submittedName>
</protein>
<dbReference type="AlphaFoldDB" id="A0A7J9EZH2"/>
<proteinExistence type="predicted"/>
<reference evidence="1 2" key="1">
    <citation type="journal article" date="2019" name="Genome Biol. Evol.">
        <title>Insights into the evolution of the New World diploid cottons (Gossypium, subgenus Houzingenia) based on genome sequencing.</title>
        <authorList>
            <person name="Grover C.E."/>
            <person name="Arick M.A. 2nd"/>
            <person name="Thrash A."/>
            <person name="Conover J.L."/>
            <person name="Sanders W.S."/>
            <person name="Peterson D.G."/>
            <person name="Frelichowski J.E."/>
            <person name="Scheffler J.A."/>
            <person name="Scheffler B.E."/>
            <person name="Wendel J.F."/>
        </authorList>
    </citation>
    <scope>NUCLEOTIDE SEQUENCE [LARGE SCALE GENOMIC DNA]</scope>
    <source>
        <strain evidence="1">8</strain>
        <tissue evidence="1">Leaf</tissue>
    </source>
</reference>
<comment type="caution">
    <text evidence="1">The sequence shown here is derived from an EMBL/GenBank/DDBJ whole genome shotgun (WGS) entry which is preliminary data.</text>
</comment>
<evidence type="ECO:0000313" key="1">
    <source>
        <dbReference type="EMBL" id="MBA0778390.1"/>
    </source>
</evidence>
<keyword evidence="2" id="KW-1185">Reference proteome</keyword>
<gene>
    <name evidence="1" type="ORF">Gotri_006257</name>
</gene>
<organism evidence="1 2">
    <name type="scientific">Gossypium trilobum</name>
    <dbReference type="NCBI Taxonomy" id="34281"/>
    <lineage>
        <taxon>Eukaryota</taxon>
        <taxon>Viridiplantae</taxon>
        <taxon>Streptophyta</taxon>
        <taxon>Embryophyta</taxon>
        <taxon>Tracheophyta</taxon>
        <taxon>Spermatophyta</taxon>
        <taxon>Magnoliopsida</taxon>
        <taxon>eudicotyledons</taxon>
        <taxon>Gunneridae</taxon>
        <taxon>Pentapetalae</taxon>
        <taxon>rosids</taxon>
        <taxon>malvids</taxon>
        <taxon>Malvales</taxon>
        <taxon>Malvaceae</taxon>
        <taxon>Malvoideae</taxon>
        <taxon>Gossypium</taxon>
    </lineage>
</organism>
<dbReference type="Proteomes" id="UP000593568">
    <property type="component" value="Unassembled WGS sequence"/>
</dbReference>